<dbReference type="AlphaFoldDB" id="A0A9P7N3J1"/>
<accession>A0A9P7N3J1</accession>
<name>A0A9P7N3J1_9HYPO</name>
<evidence type="ECO:0000313" key="3">
    <source>
        <dbReference type="Proteomes" id="UP000748025"/>
    </source>
</evidence>
<protein>
    <submittedName>
        <fullName evidence="2">Uncharacterized protein</fullName>
    </submittedName>
</protein>
<dbReference type="Proteomes" id="UP000748025">
    <property type="component" value="Unassembled WGS sequence"/>
</dbReference>
<sequence length="192" mass="19800">MLKAVTRQSCAVDAKIRAINTQRTDKPPISTAYFFDHLATEQDTAVMVTEADFMAAHEELIPSVSAGELAHYEKVRATFEGIRDKGPSRAAKAAGGGDAGVPVLQDGFSSASSAAAAAASSRPKAMTNSRTQSKASLSKGKGKAIAAADTDGDDEHSGHEMGGASVNGRSKGKGKAVMGFQHGTPSDDEGVY</sequence>
<dbReference type="EMBL" id="SRPW01002822">
    <property type="protein sequence ID" value="KAG5990228.1"/>
    <property type="molecule type" value="Genomic_DNA"/>
</dbReference>
<proteinExistence type="predicted"/>
<dbReference type="OrthoDB" id="5553750at2759"/>
<comment type="caution">
    <text evidence="2">The sequence shown here is derived from an EMBL/GenBank/DDBJ whole genome shotgun (WGS) entry which is preliminary data.</text>
</comment>
<reference evidence="2" key="1">
    <citation type="journal article" date="2020" name="bioRxiv">
        <title>Whole genome comparisons of ergot fungi reveals the divergence and evolution of species within the genus Claviceps are the result of varying mechanisms driving genome evolution and host range expansion.</title>
        <authorList>
            <person name="Wyka S.A."/>
            <person name="Mondo S.J."/>
            <person name="Liu M."/>
            <person name="Dettman J."/>
            <person name="Nalam V."/>
            <person name="Broders K.D."/>
        </authorList>
    </citation>
    <scope>NUCLEOTIDE SEQUENCE</scope>
    <source>
        <strain evidence="2">CCC 602</strain>
    </source>
</reference>
<organism evidence="2 3">
    <name type="scientific">Claviceps pusilla</name>
    <dbReference type="NCBI Taxonomy" id="123648"/>
    <lineage>
        <taxon>Eukaryota</taxon>
        <taxon>Fungi</taxon>
        <taxon>Dikarya</taxon>
        <taxon>Ascomycota</taxon>
        <taxon>Pezizomycotina</taxon>
        <taxon>Sordariomycetes</taxon>
        <taxon>Hypocreomycetidae</taxon>
        <taxon>Hypocreales</taxon>
        <taxon>Clavicipitaceae</taxon>
        <taxon>Claviceps</taxon>
    </lineage>
</organism>
<evidence type="ECO:0000256" key="1">
    <source>
        <dbReference type="SAM" id="MobiDB-lite"/>
    </source>
</evidence>
<gene>
    <name evidence="2" type="ORF">E4U43_004331</name>
</gene>
<feature type="region of interest" description="Disordered" evidence="1">
    <location>
        <begin position="119"/>
        <end position="192"/>
    </location>
</feature>
<feature type="compositionally biased region" description="Low complexity" evidence="1">
    <location>
        <begin position="133"/>
        <end position="149"/>
    </location>
</feature>
<evidence type="ECO:0000313" key="2">
    <source>
        <dbReference type="EMBL" id="KAG5990228.1"/>
    </source>
</evidence>
<keyword evidence="3" id="KW-1185">Reference proteome</keyword>